<dbReference type="InterPro" id="IPR036237">
    <property type="entry name" value="Xyl_isomerase-like_sf"/>
</dbReference>
<comment type="caution">
    <text evidence="2">The sequence shown here is derived from an EMBL/GenBank/DDBJ whole genome shotgun (WGS) entry which is preliminary data.</text>
</comment>
<sequence length="216" mass="25252">MAKDLKSTLKNLSDSGYKLIESFEYNNGENIEEKIARAGEVGIEYLIVPYVGPQKDKPEKTIDDYKRIAESFNVWGEMCKKNNVKLAYHNHDYSFTKLEGQYPQDIFMQQTDPNLVYFQMDIYWVITAGEDPVQWVKKYPNRFKLCHVKDRMSGQPITEKNASCVLGTGIIDFKKILPVLKADGMQYFIVEQERYDTQTPLESMRLNAEYMKKWNI</sequence>
<evidence type="ECO:0000313" key="3">
    <source>
        <dbReference type="Proteomes" id="UP001195483"/>
    </source>
</evidence>
<dbReference type="PANTHER" id="PTHR12110:SF41">
    <property type="entry name" value="INOSOSE DEHYDRATASE"/>
    <property type="match status" value="1"/>
</dbReference>
<dbReference type="SUPFAM" id="SSF51658">
    <property type="entry name" value="Xylose isomerase-like"/>
    <property type="match status" value="1"/>
</dbReference>
<accession>A0AAE0RZT7</accession>
<dbReference type="InterPro" id="IPR050312">
    <property type="entry name" value="IolE/XylAMocC-like"/>
</dbReference>
<proteinExistence type="predicted"/>
<dbReference type="AlphaFoldDB" id="A0AAE0RZT7"/>
<gene>
    <name evidence="2" type="ORF">CHS0354_024157</name>
</gene>
<dbReference type="Pfam" id="PF01261">
    <property type="entry name" value="AP_endonuc_2"/>
    <property type="match status" value="1"/>
</dbReference>
<organism evidence="2 3">
    <name type="scientific">Potamilus streckersoni</name>
    <dbReference type="NCBI Taxonomy" id="2493646"/>
    <lineage>
        <taxon>Eukaryota</taxon>
        <taxon>Metazoa</taxon>
        <taxon>Spiralia</taxon>
        <taxon>Lophotrochozoa</taxon>
        <taxon>Mollusca</taxon>
        <taxon>Bivalvia</taxon>
        <taxon>Autobranchia</taxon>
        <taxon>Heteroconchia</taxon>
        <taxon>Palaeoheterodonta</taxon>
        <taxon>Unionida</taxon>
        <taxon>Unionoidea</taxon>
        <taxon>Unionidae</taxon>
        <taxon>Ambleminae</taxon>
        <taxon>Lampsilini</taxon>
        <taxon>Potamilus</taxon>
    </lineage>
</organism>
<dbReference type="EMBL" id="JAEAOA010001427">
    <property type="protein sequence ID" value="KAK3582603.1"/>
    <property type="molecule type" value="Genomic_DNA"/>
</dbReference>
<protein>
    <recommendedName>
        <fullName evidence="1">Xylose isomerase-like TIM barrel domain-containing protein</fullName>
    </recommendedName>
</protein>
<evidence type="ECO:0000259" key="1">
    <source>
        <dbReference type="Pfam" id="PF01261"/>
    </source>
</evidence>
<reference evidence="2" key="3">
    <citation type="submission" date="2023-05" db="EMBL/GenBank/DDBJ databases">
        <authorList>
            <person name="Smith C.H."/>
        </authorList>
    </citation>
    <scope>NUCLEOTIDE SEQUENCE</scope>
    <source>
        <strain evidence="2">CHS0354</strain>
        <tissue evidence="2">Mantle</tissue>
    </source>
</reference>
<feature type="domain" description="Xylose isomerase-like TIM barrel" evidence="1">
    <location>
        <begin position="29"/>
        <end position="213"/>
    </location>
</feature>
<dbReference type="Proteomes" id="UP001195483">
    <property type="component" value="Unassembled WGS sequence"/>
</dbReference>
<reference evidence="2" key="2">
    <citation type="journal article" date="2021" name="Genome Biol. Evol.">
        <title>Developing a high-quality reference genome for a parasitic bivalve with doubly uniparental inheritance (Bivalvia: Unionida).</title>
        <authorList>
            <person name="Smith C.H."/>
        </authorList>
    </citation>
    <scope>NUCLEOTIDE SEQUENCE</scope>
    <source>
        <strain evidence="2">CHS0354</strain>
        <tissue evidence="2">Mantle</tissue>
    </source>
</reference>
<dbReference type="PANTHER" id="PTHR12110">
    <property type="entry name" value="HYDROXYPYRUVATE ISOMERASE"/>
    <property type="match status" value="1"/>
</dbReference>
<keyword evidence="3" id="KW-1185">Reference proteome</keyword>
<name>A0AAE0RZT7_9BIVA</name>
<evidence type="ECO:0000313" key="2">
    <source>
        <dbReference type="EMBL" id="KAK3582603.1"/>
    </source>
</evidence>
<dbReference type="InterPro" id="IPR013022">
    <property type="entry name" value="Xyl_isomerase-like_TIM-brl"/>
</dbReference>
<dbReference type="Gene3D" id="3.20.20.150">
    <property type="entry name" value="Divalent-metal-dependent TIM barrel enzymes"/>
    <property type="match status" value="1"/>
</dbReference>
<reference evidence="2" key="1">
    <citation type="journal article" date="2021" name="Genome Biol. Evol.">
        <title>A High-Quality Reference Genome for a Parasitic Bivalve with Doubly Uniparental Inheritance (Bivalvia: Unionida).</title>
        <authorList>
            <person name="Smith C.H."/>
        </authorList>
    </citation>
    <scope>NUCLEOTIDE SEQUENCE</scope>
    <source>
        <strain evidence="2">CHS0354</strain>
    </source>
</reference>